<evidence type="ECO:0000256" key="11">
    <source>
        <dbReference type="SAM" id="Coils"/>
    </source>
</evidence>
<dbReference type="EMBL" id="CM018046">
    <property type="protein sequence ID" value="KAA8526805.1"/>
    <property type="molecule type" value="Genomic_DNA"/>
</dbReference>
<evidence type="ECO:0000256" key="9">
    <source>
        <dbReference type="RuleBase" id="RU000682"/>
    </source>
</evidence>
<dbReference type="PROSITE" id="PS00027">
    <property type="entry name" value="HOMEOBOX_1"/>
    <property type="match status" value="1"/>
</dbReference>
<dbReference type="PANTHER" id="PTHR24326:SF522">
    <property type="entry name" value="HOMEOBOX-LEUCINE ZIPPER PROTEIN ATHB-52"/>
    <property type="match status" value="1"/>
</dbReference>
<sequence length="165" mass="18888">MSLFSSQNQKHLSLKHKQKRLTQDQVGLLEASFNPNNKLNPEHKHRLACQLGVPPRQIAIWYQNKRARWKSQSLELDYGAVQLRLETALAEKRRLERDVQRLREELEKSQEMLNALNQAVLPPAVCSLSNSGGGGRMISSSGLQNDVKCSWVNDEALRLEELYLQ</sequence>
<evidence type="ECO:0000256" key="1">
    <source>
        <dbReference type="ARBA" id="ARBA00004123"/>
    </source>
</evidence>
<organism evidence="13 14">
    <name type="scientific">Nyssa sinensis</name>
    <dbReference type="NCBI Taxonomy" id="561372"/>
    <lineage>
        <taxon>Eukaryota</taxon>
        <taxon>Viridiplantae</taxon>
        <taxon>Streptophyta</taxon>
        <taxon>Embryophyta</taxon>
        <taxon>Tracheophyta</taxon>
        <taxon>Spermatophyta</taxon>
        <taxon>Magnoliopsida</taxon>
        <taxon>eudicotyledons</taxon>
        <taxon>Gunneridae</taxon>
        <taxon>Pentapetalae</taxon>
        <taxon>asterids</taxon>
        <taxon>Cornales</taxon>
        <taxon>Nyssaceae</taxon>
        <taxon>Nyssa</taxon>
    </lineage>
</organism>
<keyword evidence="6 8" id="KW-0539">Nucleus</keyword>
<comment type="similarity">
    <text evidence="7 10">Belongs to the HD-ZIP homeobox family. Class I subfamily.</text>
</comment>
<dbReference type="InterPro" id="IPR017970">
    <property type="entry name" value="Homeobox_CS"/>
</dbReference>
<evidence type="ECO:0000256" key="7">
    <source>
        <dbReference type="ARBA" id="ARBA00025748"/>
    </source>
</evidence>
<dbReference type="Gene3D" id="1.10.10.60">
    <property type="entry name" value="Homeodomain-like"/>
    <property type="match status" value="1"/>
</dbReference>
<gene>
    <name evidence="13" type="ORF">F0562_008966</name>
</gene>
<comment type="function">
    <text evidence="10">Transcription factor.</text>
</comment>
<dbReference type="GO" id="GO:0000981">
    <property type="term" value="F:DNA-binding transcription factor activity, RNA polymerase II-specific"/>
    <property type="evidence" value="ECO:0007669"/>
    <property type="project" value="UniProtKB-UniRule"/>
</dbReference>
<feature type="domain" description="Homeobox" evidence="12">
    <location>
        <begin position="12"/>
        <end position="72"/>
    </location>
</feature>
<dbReference type="InterPro" id="IPR001356">
    <property type="entry name" value="HD"/>
</dbReference>
<dbReference type="PROSITE" id="PS50071">
    <property type="entry name" value="HOMEOBOX_2"/>
    <property type="match status" value="1"/>
</dbReference>
<dbReference type="GO" id="GO:0045893">
    <property type="term" value="P:positive regulation of DNA-templated transcription"/>
    <property type="evidence" value="ECO:0007669"/>
    <property type="project" value="TreeGrafter"/>
</dbReference>
<evidence type="ECO:0000313" key="14">
    <source>
        <dbReference type="Proteomes" id="UP000325577"/>
    </source>
</evidence>
<dbReference type="GO" id="GO:0043565">
    <property type="term" value="F:sequence-specific DNA binding"/>
    <property type="evidence" value="ECO:0007669"/>
    <property type="project" value="TreeGrafter"/>
</dbReference>
<keyword evidence="3 8" id="KW-0238">DNA-binding</keyword>
<feature type="coiled-coil region" evidence="11">
    <location>
        <begin position="78"/>
        <end position="119"/>
    </location>
</feature>
<evidence type="ECO:0000256" key="6">
    <source>
        <dbReference type="ARBA" id="ARBA00023242"/>
    </source>
</evidence>
<dbReference type="OrthoDB" id="6159439at2759"/>
<evidence type="ECO:0000256" key="4">
    <source>
        <dbReference type="ARBA" id="ARBA00023155"/>
    </source>
</evidence>
<keyword evidence="2 10" id="KW-0805">Transcription regulation</keyword>
<evidence type="ECO:0000313" key="13">
    <source>
        <dbReference type="EMBL" id="KAA8526805.1"/>
    </source>
</evidence>
<keyword evidence="5 10" id="KW-0804">Transcription</keyword>
<keyword evidence="14" id="KW-1185">Reference proteome</keyword>
<name>A0A5J5A6S3_9ASTE</name>
<dbReference type="InterPro" id="IPR009057">
    <property type="entry name" value="Homeodomain-like_sf"/>
</dbReference>
<accession>A0A5J5A6S3</accession>
<feature type="DNA-binding region" description="Homeobox" evidence="8">
    <location>
        <begin position="14"/>
        <end position="73"/>
    </location>
</feature>
<dbReference type="AlphaFoldDB" id="A0A5J5A6S3"/>
<evidence type="ECO:0000256" key="2">
    <source>
        <dbReference type="ARBA" id="ARBA00023015"/>
    </source>
</evidence>
<dbReference type="CDD" id="cd00086">
    <property type="entry name" value="homeodomain"/>
    <property type="match status" value="1"/>
</dbReference>
<dbReference type="SUPFAM" id="SSF46689">
    <property type="entry name" value="Homeodomain-like"/>
    <property type="match status" value="1"/>
</dbReference>
<dbReference type="InterPro" id="IPR045224">
    <property type="entry name" value="HDZip_class_I_plant"/>
</dbReference>
<dbReference type="GO" id="GO:0005634">
    <property type="term" value="C:nucleus"/>
    <property type="evidence" value="ECO:0007669"/>
    <property type="project" value="UniProtKB-SubCell"/>
</dbReference>
<dbReference type="Pfam" id="PF00046">
    <property type="entry name" value="Homeodomain"/>
    <property type="match status" value="1"/>
</dbReference>
<dbReference type="SMART" id="SM00389">
    <property type="entry name" value="HOX"/>
    <property type="match status" value="1"/>
</dbReference>
<reference evidence="13 14" key="1">
    <citation type="submission" date="2019-09" db="EMBL/GenBank/DDBJ databases">
        <title>A chromosome-level genome assembly of the Chinese tupelo Nyssa sinensis.</title>
        <authorList>
            <person name="Yang X."/>
            <person name="Kang M."/>
            <person name="Yang Y."/>
            <person name="Xiong H."/>
            <person name="Wang M."/>
            <person name="Zhang Z."/>
            <person name="Wang Z."/>
            <person name="Wu H."/>
            <person name="Ma T."/>
            <person name="Liu J."/>
            <person name="Xi Z."/>
        </authorList>
    </citation>
    <scope>NUCLEOTIDE SEQUENCE [LARGE SCALE GENOMIC DNA]</scope>
    <source>
        <strain evidence="13">J267</strain>
        <tissue evidence="13">Leaf</tissue>
    </source>
</reference>
<evidence type="ECO:0000256" key="3">
    <source>
        <dbReference type="ARBA" id="ARBA00023125"/>
    </source>
</evidence>
<keyword evidence="11" id="KW-0175">Coiled coil</keyword>
<evidence type="ECO:0000256" key="8">
    <source>
        <dbReference type="PROSITE-ProRule" id="PRU00108"/>
    </source>
</evidence>
<proteinExistence type="inferred from homology"/>
<protein>
    <recommendedName>
        <fullName evidence="10">Homeobox-leucine zipper protein</fullName>
    </recommendedName>
    <alternativeName>
        <fullName evidence="10">HD-ZIP protein</fullName>
    </alternativeName>
    <alternativeName>
        <fullName evidence="10">Homeodomain transcription factor</fullName>
    </alternativeName>
</protein>
<comment type="subcellular location">
    <subcellularLocation>
        <location evidence="1 8 9">Nucleus</location>
    </subcellularLocation>
</comment>
<keyword evidence="4 8" id="KW-0371">Homeobox</keyword>
<evidence type="ECO:0000256" key="10">
    <source>
        <dbReference type="RuleBase" id="RU369038"/>
    </source>
</evidence>
<dbReference type="PANTHER" id="PTHR24326">
    <property type="entry name" value="HOMEOBOX-LEUCINE ZIPPER PROTEIN"/>
    <property type="match status" value="1"/>
</dbReference>
<evidence type="ECO:0000259" key="12">
    <source>
        <dbReference type="PROSITE" id="PS50071"/>
    </source>
</evidence>
<evidence type="ECO:0000256" key="5">
    <source>
        <dbReference type="ARBA" id="ARBA00023163"/>
    </source>
</evidence>
<dbReference type="Proteomes" id="UP000325577">
    <property type="component" value="Linkage Group LG3"/>
</dbReference>